<dbReference type="Proteomes" id="UP001323617">
    <property type="component" value="Unassembled WGS sequence"/>
</dbReference>
<accession>A0ABR0IHF5</accession>
<evidence type="ECO:0000313" key="3">
    <source>
        <dbReference type="Proteomes" id="UP001323617"/>
    </source>
</evidence>
<evidence type="ECO:0000313" key="2">
    <source>
        <dbReference type="EMBL" id="KAK4679832.1"/>
    </source>
</evidence>
<feature type="signal peptide" evidence="1">
    <location>
        <begin position="1"/>
        <end position="20"/>
    </location>
</feature>
<dbReference type="GeneID" id="87965341"/>
<dbReference type="EMBL" id="JAFFHC010000002">
    <property type="protein sequence ID" value="KAK4679832.1"/>
    <property type="molecule type" value="Genomic_DNA"/>
</dbReference>
<reference evidence="2 3" key="1">
    <citation type="journal article" date="2023" name="bioRxiv">
        <title>High-quality genome assemblies of four members of thePodospora anserinaspecies complex.</title>
        <authorList>
            <person name="Ament-Velasquez S.L."/>
            <person name="Vogan A.A."/>
            <person name="Wallerman O."/>
            <person name="Hartmann F."/>
            <person name="Gautier V."/>
            <person name="Silar P."/>
            <person name="Giraud T."/>
            <person name="Johannesson H."/>
        </authorList>
    </citation>
    <scope>NUCLEOTIDE SEQUENCE [LARGE SCALE GENOMIC DNA]</scope>
    <source>
        <strain evidence="2 3">CBS 124.78</strain>
    </source>
</reference>
<evidence type="ECO:0008006" key="4">
    <source>
        <dbReference type="Google" id="ProtNLM"/>
    </source>
</evidence>
<gene>
    <name evidence="2" type="ORF">QC764_207565</name>
</gene>
<comment type="caution">
    <text evidence="2">The sequence shown here is derived from an EMBL/GenBank/DDBJ whole genome shotgun (WGS) entry which is preliminary data.</text>
</comment>
<evidence type="ECO:0000256" key="1">
    <source>
        <dbReference type="SAM" id="SignalP"/>
    </source>
</evidence>
<proteinExistence type="predicted"/>
<feature type="chain" id="PRO_5046419545" description="Hydrophobin" evidence="1">
    <location>
        <begin position="21"/>
        <end position="104"/>
    </location>
</feature>
<keyword evidence="3" id="KW-1185">Reference proteome</keyword>
<name>A0ABR0IHF5_9PEZI</name>
<protein>
    <recommendedName>
        <fullName evidence="4">Hydrophobin</fullName>
    </recommendedName>
</protein>
<keyword evidence="1" id="KW-0732">Signal</keyword>
<sequence length="104" mass="10660">MKMQFSKIFLPLAVATTGLAAPAQVDTAPVLVDRQVTLPPVDVNTCVNSLVGIPLFQALCLLGAIPTLNLSNIAACLGRVTNIAPLCGCVESLPALGPVLGSFC</sequence>
<organism evidence="2 3">
    <name type="scientific">Podospora pseudoanserina</name>
    <dbReference type="NCBI Taxonomy" id="2609844"/>
    <lineage>
        <taxon>Eukaryota</taxon>
        <taxon>Fungi</taxon>
        <taxon>Dikarya</taxon>
        <taxon>Ascomycota</taxon>
        <taxon>Pezizomycotina</taxon>
        <taxon>Sordariomycetes</taxon>
        <taxon>Sordariomycetidae</taxon>
        <taxon>Sordariales</taxon>
        <taxon>Podosporaceae</taxon>
        <taxon>Podospora</taxon>
    </lineage>
</organism>
<dbReference type="RefSeq" id="XP_062803302.1">
    <property type="nucleotide sequence ID" value="XM_062944476.1"/>
</dbReference>